<dbReference type="PROSITE" id="PS00913">
    <property type="entry name" value="ADH_IRON_1"/>
    <property type="match status" value="1"/>
</dbReference>
<reference evidence="6 7" key="1">
    <citation type="submission" date="2019-03" db="EMBL/GenBank/DDBJ databases">
        <title>Metabolic potential of uncultured bacteria and archaea associated with petroleum seepage in deep-sea sediments.</title>
        <authorList>
            <person name="Dong X."/>
            <person name="Hubert C."/>
        </authorList>
    </citation>
    <scope>NUCLEOTIDE SEQUENCE [LARGE SCALE GENOMIC DNA]</scope>
    <source>
        <strain evidence="6">E29_bin52</strain>
    </source>
</reference>
<evidence type="ECO:0000259" key="5">
    <source>
        <dbReference type="Pfam" id="PF25137"/>
    </source>
</evidence>
<keyword evidence="2" id="KW-0560">Oxidoreductase</keyword>
<evidence type="ECO:0000256" key="3">
    <source>
        <dbReference type="ARBA" id="ARBA00023027"/>
    </source>
</evidence>
<dbReference type="Pfam" id="PF25137">
    <property type="entry name" value="ADH_Fe_C"/>
    <property type="match status" value="1"/>
</dbReference>
<name>A0A523W254_UNCAE</name>
<dbReference type="EMBL" id="SOIZ01000278">
    <property type="protein sequence ID" value="TET60889.1"/>
    <property type="molecule type" value="Genomic_DNA"/>
</dbReference>
<dbReference type="InterPro" id="IPR001670">
    <property type="entry name" value="ADH_Fe/GldA"/>
</dbReference>
<evidence type="ECO:0000313" key="7">
    <source>
        <dbReference type="Proteomes" id="UP000319130"/>
    </source>
</evidence>
<comment type="caution">
    <text evidence="6">The sequence shown here is derived from an EMBL/GenBank/DDBJ whole genome shotgun (WGS) entry which is preliminary data.</text>
</comment>
<dbReference type="InterPro" id="IPR039697">
    <property type="entry name" value="Alcohol_dehydrogenase_Fe"/>
</dbReference>
<evidence type="ECO:0000313" key="6">
    <source>
        <dbReference type="EMBL" id="TET60889.1"/>
    </source>
</evidence>
<feature type="domain" description="Fe-containing alcohol dehydrogenase-like C-terminal" evidence="5">
    <location>
        <begin position="190"/>
        <end position="385"/>
    </location>
</feature>
<evidence type="ECO:0000259" key="4">
    <source>
        <dbReference type="Pfam" id="PF00465"/>
    </source>
</evidence>
<dbReference type="InterPro" id="IPR056798">
    <property type="entry name" value="ADH_Fe_C"/>
</dbReference>
<keyword evidence="3" id="KW-0520">NAD</keyword>
<protein>
    <submittedName>
        <fullName evidence="6">Iron-containing alcohol dehydrogenase</fullName>
    </submittedName>
</protein>
<feature type="domain" description="Alcohol dehydrogenase iron-type/glycerol dehydrogenase GldA" evidence="4">
    <location>
        <begin position="12"/>
        <end position="179"/>
    </location>
</feature>
<dbReference type="AlphaFoldDB" id="A0A523W254"/>
<evidence type="ECO:0000256" key="2">
    <source>
        <dbReference type="ARBA" id="ARBA00023002"/>
    </source>
</evidence>
<dbReference type="CDD" id="cd08551">
    <property type="entry name" value="Fe-ADH"/>
    <property type="match status" value="1"/>
</dbReference>
<dbReference type="GO" id="GO:0004022">
    <property type="term" value="F:alcohol dehydrogenase (NAD+) activity"/>
    <property type="evidence" value="ECO:0007669"/>
    <property type="project" value="TreeGrafter"/>
</dbReference>
<dbReference type="FunFam" id="1.20.1090.10:FF:000001">
    <property type="entry name" value="Aldehyde-alcohol dehydrogenase"/>
    <property type="match status" value="1"/>
</dbReference>
<dbReference type="InterPro" id="IPR018211">
    <property type="entry name" value="ADH_Fe_CS"/>
</dbReference>
<dbReference type="Gene3D" id="3.40.50.1970">
    <property type="match status" value="1"/>
</dbReference>
<evidence type="ECO:0000256" key="1">
    <source>
        <dbReference type="ARBA" id="ARBA00007358"/>
    </source>
</evidence>
<comment type="similarity">
    <text evidence="1">Belongs to the iron-containing alcohol dehydrogenase family.</text>
</comment>
<gene>
    <name evidence="6" type="ORF">E3J48_06180</name>
</gene>
<dbReference type="Pfam" id="PF00465">
    <property type="entry name" value="Fe-ADH"/>
    <property type="match status" value="1"/>
</dbReference>
<sequence>MEIQKASFFRVPPEVFYGIGAAEKMGELAKPLGKKALIVTDPGVSGAGLLDEIKANLKSSEIQTEVFDEVEPNPSVETVEKGLKAFKHFEGDFIVAVGGGSPMDVAKAVATLYTNGGRITDYEGVGKVEKPSVPVMAIPTTAGTGSEVTINLVITDRPNRHKFPVIDKNIAAKIAIVDPVMTLTLPPAITAATGLDALTHAIESYTCTISHPVSEILALEGIRLMGAYLRQAVANGKNLEARDKMMTGCLMASMAFSNTRLGNVHAASTPLGGYFDVPHGVANAILLPYVMEFNVLGDPQKFSHIAEALGEDIYGMTEVEAAYKAPEAIRKLSDDVGIPKSLRAVGVKEEGIEDMAKEAMTSGNILVNPRAAELEDMISLYRAAY</sequence>
<dbReference type="SUPFAM" id="SSF56796">
    <property type="entry name" value="Dehydroquinate synthase-like"/>
    <property type="match status" value="1"/>
</dbReference>
<dbReference type="PANTHER" id="PTHR11496:SF102">
    <property type="entry name" value="ALCOHOL DEHYDROGENASE 4"/>
    <property type="match status" value="1"/>
</dbReference>
<dbReference type="Proteomes" id="UP000319130">
    <property type="component" value="Unassembled WGS sequence"/>
</dbReference>
<proteinExistence type="inferred from homology"/>
<dbReference type="PANTHER" id="PTHR11496">
    <property type="entry name" value="ALCOHOL DEHYDROGENASE"/>
    <property type="match status" value="1"/>
</dbReference>
<dbReference type="FunFam" id="3.40.50.1970:FF:000003">
    <property type="entry name" value="Alcohol dehydrogenase, iron-containing"/>
    <property type="match status" value="1"/>
</dbReference>
<dbReference type="Gene3D" id="1.20.1090.10">
    <property type="entry name" value="Dehydroquinate synthase-like - alpha domain"/>
    <property type="match status" value="1"/>
</dbReference>
<accession>A0A523W254</accession>
<organism evidence="6 7">
    <name type="scientific">Aerophobetes bacterium</name>
    <dbReference type="NCBI Taxonomy" id="2030807"/>
    <lineage>
        <taxon>Bacteria</taxon>
        <taxon>Candidatus Aerophobota</taxon>
    </lineage>
</organism>
<dbReference type="GO" id="GO:0046872">
    <property type="term" value="F:metal ion binding"/>
    <property type="evidence" value="ECO:0007669"/>
    <property type="project" value="InterPro"/>
</dbReference>